<gene>
    <name evidence="7" type="ORF">N7517_000632</name>
</gene>
<keyword evidence="4 6" id="KW-1133">Transmembrane helix</keyword>
<evidence type="ECO:0000313" key="8">
    <source>
        <dbReference type="Proteomes" id="UP001147752"/>
    </source>
</evidence>
<feature type="transmembrane region" description="Helical" evidence="6">
    <location>
        <begin position="503"/>
        <end position="524"/>
    </location>
</feature>
<dbReference type="GO" id="GO:0022857">
    <property type="term" value="F:transmembrane transporter activity"/>
    <property type="evidence" value="ECO:0007669"/>
    <property type="project" value="InterPro"/>
</dbReference>
<evidence type="ECO:0000256" key="3">
    <source>
        <dbReference type="ARBA" id="ARBA00022692"/>
    </source>
</evidence>
<feature type="transmembrane region" description="Helical" evidence="6">
    <location>
        <begin position="436"/>
        <end position="457"/>
    </location>
</feature>
<keyword evidence="8" id="KW-1185">Reference proteome</keyword>
<reference evidence="7" key="1">
    <citation type="submission" date="2022-12" db="EMBL/GenBank/DDBJ databases">
        <authorList>
            <person name="Petersen C."/>
        </authorList>
    </citation>
    <scope>NUCLEOTIDE SEQUENCE</scope>
    <source>
        <strain evidence="7">IBT 3081</strain>
    </source>
</reference>
<dbReference type="Gene3D" id="1.20.1250.20">
    <property type="entry name" value="MFS general substrate transporter like domains"/>
    <property type="match status" value="1"/>
</dbReference>
<comment type="subcellular location">
    <subcellularLocation>
        <location evidence="1">Membrane</location>
        <topology evidence="1">Multi-pass membrane protein</topology>
    </subcellularLocation>
</comment>
<evidence type="ECO:0000256" key="5">
    <source>
        <dbReference type="ARBA" id="ARBA00023136"/>
    </source>
</evidence>
<dbReference type="InterPro" id="IPR000109">
    <property type="entry name" value="POT_fam"/>
</dbReference>
<dbReference type="GeneID" id="81457545"/>
<dbReference type="InterPro" id="IPR036259">
    <property type="entry name" value="MFS_trans_sf"/>
</dbReference>
<comment type="caution">
    <text evidence="7">The sequence shown here is derived from an EMBL/GenBank/DDBJ whole genome shotgun (WGS) entry which is preliminary data.</text>
</comment>
<feature type="transmembrane region" description="Helical" evidence="6">
    <location>
        <begin position="478"/>
        <end position="497"/>
    </location>
</feature>
<keyword evidence="3 6" id="KW-0812">Transmembrane</keyword>
<sequence length="530" mass="58045">MKTESQTQSTGENPNEQLRVATLEELQNLPNVADKLPGRVWLACLIAAAERFSFYGVQSMFHIRKTENSIQYGLSDRIPGVLGLGEATATRINYAFTTIVYLLPMLTGAVADGWWGRYRMIKWSTGVYLIGLATMLLTSIPPAMEAGAGPAGFITGLVLIAIGLGGCQSTIVPFIADQYDEVSSRIQVTQKGERVVITRDQTLTYIYSVYFWMLNVGSLSSIATTVLEEKVGFWAAYIVSFTCMLLSVILLQIGDKTFVQTPPSGTVLPTACKVVGCSIKNGFKLKASSPAYQKAVYNQTVPWTEEFHAGICSGFKAVKVCCAWPALWLCIGQASSNGISQAAQMQTMGIPNDAIKTSNAIALVILGIAVQKVLYPALERRKIQFKPMARITVGLLFMTLGLAYGTAVQAMIYHAGPCYQYPTECEASDHRLPNHVNVFVTLPMYVLIALAEIFAFITGNEYAYKQAPKDMKSVVQSIYALMTAIGSILGIAFSPLSHNPLLLVSWGLVTGIMFVVTCLFWVIFHKYDRR</sequence>
<feature type="transmembrane region" description="Helical" evidence="6">
    <location>
        <begin position="127"/>
        <end position="144"/>
    </location>
</feature>
<evidence type="ECO:0000256" key="2">
    <source>
        <dbReference type="ARBA" id="ARBA00005982"/>
    </source>
</evidence>
<comment type="similarity">
    <text evidence="2">Belongs to the major facilitator superfamily. Proton-dependent oligopeptide transporter (POT/PTR) (TC 2.A.17) family.</text>
</comment>
<feature type="transmembrane region" description="Helical" evidence="6">
    <location>
        <begin position="150"/>
        <end position="176"/>
    </location>
</feature>
<dbReference type="AlphaFoldDB" id="A0A9W9VKH3"/>
<keyword evidence="5 6" id="KW-0472">Membrane</keyword>
<feature type="transmembrane region" description="Helical" evidence="6">
    <location>
        <begin position="391"/>
        <end position="416"/>
    </location>
</feature>
<dbReference type="Pfam" id="PF00854">
    <property type="entry name" value="PTR2"/>
    <property type="match status" value="1"/>
</dbReference>
<dbReference type="Proteomes" id="UP001147752">
    <property type="component" value="Unassembled WGS sequence"/>
</dbReference>
<feature type="transmembrane region" description="Helical" evidence="6">
    <location>
        <begin position="233"/>
        <end position="251"/>
    </location>
</feature>
<proteinExistence type="inferred from homology"/>
<evidence type="ECO:0000313" key="7">
    <source>
        <dbReference type="EMBL" id="KAJ5382721.1"/>
    </source>
</evidence>
<dbReference type="OrthoDB" id="8904098at2759"/>
<reference evidence="7" key="2">
    <citation type="journal article" date="2023" name="IMA Fungus">
        <title>Comparative genomic study of the Penicillium genus elucidates a diverse pangenome and 15 lateral gene transfer events.</title>
        <authorList>
            <person name="Petersen C."/>
            <person name="Sorensen T."/>
            <person name="Nielsen M.R."/>
            <person name="Sondergaard T.E."/>
            <person name="Sorensen J.L."/>
            <person name="Fitzpatrick D.A."/>
            <person name="Frisvad J.C."/>
            <person name="Nielsen K.L."/>
        </authorList>
    </citation>
    <scope>NUCLEOTIDE SEQUENCE</scope>
    <source>
        <strain evidence="7">IBT 3081</strain>
    </source>
</reference>
<name>A0A9W9VKH3_9EURO</name>
<dbReference type="PANTHER" id="PTHR11654">
    <property type="entry name" value="OLIGOPEPTIDE TRANSPORTER-RELATED"/>
    <property type="match status" value="1"/>
</dbReference>
<dbReference type="RefSeq" id="XP_056582497.1">
    <property type="nucleotide sequence ID" value="XM_056718362.1"/>
</dbReference>
<dbReference type="SUPFAM" id="SSF103473">
    <property type="entry name" value="MFS general substrate transporter"/>
    <property type="match status" value="2"/>
</dbReference>
<evidence type="ECO:0000256" key="4">
    <source>
        <dbReference type="ARBA" id="ARBA00022989"/>
    </source>
</evidence>
<feature type="transmembrane region" description="Helical" evidence="6">
    <location>
        <begin position="204"/>
        <end position="227"/>
    </location>
</feature>
<protein>
    <submittedName>
        <fullName evidence="7">Oligopeptide transporter</fullName>
    </submittedName>
</protein>
<dbReference type="EMBL" id="JAPZBT010000001">
    <property type="protein sequence ID" value="KAJ5382721.1"/>
    <property type="molecule type" value="Genomic_DNA"/>
</dbReference>
<evidence type="ECO:0000256" key="1">
    <source>
        <dbReference type="ARBA" id="ARBA00004141"/>
    </source>
</evidence>
<accession>A0A9W9VKH3</accession>
<dbReference type="GO" id="GO:0016020">
    <property type="term" value="C:membrane"/>
    <property type="evidence" value="ECO:0007669"/>
    <property type="project" value="UniProtKB-SubCell"/>
</dbReference>
<evidence type="ECO:0000256" key="6">
    <source>
        <dbReference type="SAM" id="Phobius"/>
    </source>
</evidence>
<organism evidence="7 8">
    <name type="scientific">Penicillium concentricum</name>
    <dbReference type="NCBI Taxonomy" id="293559"/>
    <lineage>
        <taxon>Eukaryota</taxon>
        <taxon>Fungi</taxon>
        <taxon>Dikarya</taxon>
        <taxon>Ascomycota</taxon>
        <taxon>Pezizomycotina</taxon>
        <taxon>Eurotiomycetes</taxon>
        <taxon>Eurotiomycetidae</taxon>
        <taxon>Eurotiales</taxon>
        <taxon>Aspergillaceae</taxon>
        <taxon>Penicillium</taxon>
    </lineage>
</organism>